<dbReference type="PANTHER" id="PTHR43792">
    <property type="entry name" value="GNAT FAMILY, PUTATIVE (AFU_ORTHOLOGUE AFUA_3G00765)-RELATED-RELATED"/>
    <property type="match status" value="1"/>
</dbReference>
<evidence type="ECO:0000313" key="3">
    <source>
        <dbReference type="Proteomes" id="UP000682358"/>
    </source>
</evidence>
<reference evidence="2" key="1">
    <citation type="submission" date="2021-06" db="EMBL/GenBank/DDBJ databases">
        <title>Emergence of genetically related NDM-1-producing Providencia rettgeri strains in Argentina.</title>
        <authorList>
            <person name="Pasteran F."/>
            <person name="Meo A."/>
            <person name="Gomez S."/>
            <person name="Derdoy L."/>
            <person name="Albronoz E."/>
            <person name="Faccone D."/>
            <person name="Guerriero L."/>
            <person name="Archuby D."/>
            <person name="Tarzia A."/>
            <person name="Lopez M."/>
            <person name="Corso A."/>
        </authorList>
    </citation>
    <scope>NUCLEOTIDE SEQUENCE</scope>
    <source>
        <strain evidence="2">PreM15628</strain>
    </source>
</reference>
<gene>
    <name evidence="2" type="ORF">KOF27_10025</name>
</gene>
<dbReference type="SUPFAM" id="SSF55729">
    <property type="entry name" value="Acyl-CoA N-acyltransferases (Nat)"/>
    <property type="match status" value="1"/>
</dbReference>
<dbReference type="InterPro" id="IPR000182">
    <property type="entry name" value="GNAT_dom"/>
</dbReference>
<dbReference type="Proteomes" id="UP000682358">
    <property type="component" value="Chromosome"/>
</dbReference>
<dbReference type="Gene3D" id="3.40.630.30">
    <property type="match status" value="1"/>
</dbReference>
<feature type="domain" description="N-acetyltransferase" evidence="1">
    <location>
        <begin position="24"/>
        <end position="187"/>
    </location>
</feature>
<dbReference type="InterPro" id="IPR016181">
    <property type="entry name" value="Acyl_CoA_acyltransferase"/>
</dbReference>
<dbReference type="GO" id="GO:0016747">
    <property type="term" value="F:acyltransferase activity, transferring groups other than amino-acyl groups"/>
    <property type="evidence" value="ECO:0007669"/>
    <property type="project" value="InterPro"/>
</dbReference>
<dbReference type="Pfam" id="PF13302">
    <property type="entry name" value="Acetyltransf_3"/>
    <property type="match status" value="1"/>
</dbReference>
<proteinExistence type="predicted"/>
<dbReference type="PROSITE" id="PS51186">
    <property type="entry name" value="GNAT"/>
    <property type="match status" value="1"/>
</dbReference>
<dbReference type="InterPro" id="IPR051531">
    <property type="entry name" value="N-acetyltransferase"/>
</dbReference>
<protein>
    <submittedName>
        <fullName evidence="2">GNAT family N-acetyltransferase</fullName>
    </submittedName>
</protein>
<organism evidence="2 3">
    <name type="scientific">Providencia rettgeri</name>
    <dbReference type="NCBI Taxonomy" id="587"/>
    <lineage>
        <taxon>Bacteria</taxon>
        <taxon>Pseudomonadati</taxon>
        <taxon>Pseudomonadota</taxon>
        <taxon>Gammaproteobacteria</taxon>
        <taxon>Enterobacterales</taxon>
        <taxon>Morganellaceae</taxon>
        <taxon>Providencia</taxon>
    </lineage>
</organism>
<accession>A0AAJ4NFF1</accession>
<dbReference type="AlphaFoldDB" id="A0AAJ4NFF1"/>
<evidence type="ECO:0000259" key="1">
    <source>
        <dbReference type="PROSITE" id="PS51186"/>
    </source>
</evidence>
<name>A0AAJ4NFF1_PRORE</name>
<dbReference type="EMBL" id="CP076405">
    <property type="protein sequence ID" value="QWQ19004.2"/>
    <property type="molecule type" value="Genomic_DNA"/>
</dbReference>
<dbReference type="PANTHER" id="PTHR43792:SF16">
    <property type="entry name" value="N-ACETYLTRANSFERASE DOMAIN-CONTAINING PROTEIN"/>
    <property type="match status" value="1"/>
</dbReference>
<sequence length="195" mass="22076">MNPHLDSKEKQSMAVIPELETDRLILNKHQVSDFPALAKLWATESMVRYIGGIPSSERESWMRMLAYGGLWPLLGFGYWAVREKASGQYIGDLGFADFHRMVEPHVKGIPEAGWVIVPEYQGKGYATEAMQAALSWLTKENKYRQSICFIEPRNLASLRVAEKLGYVVDREIFMNGTITVLLRQQLAWLASIIAG</sequence>
<evidence type="ECO:0000313" key="2">
    <source>
        <dbReference type="EMBL" id="QWQ19004.2"/>
    </source>
</evidence>